<organism evidence="2 3">
    <name type="scientific">Streptomyces kasugaensis</name>
    <dbReference type="NCBI Taxonomy" id="1946"/>
    <lineage>
        <taxon>Bacteria</taxon>
        <taxon>Bacillati</taxon>
        <taxon>Actinomycetota</taxon>
        <taxon>Actinomycetes</taxon>
        <taxon>Kitasatosporales</taxon>
        <taxon>Streptomycetaceae</taxon>
        <taxon>Streptomyces</taxon>
    </lineage>
</organism>
<evidence type="ECO:0000313" key="3">
    <source>
        <dbReference type="Proteomes" id="UP000292452"/>
    </source>
</evidence>
<feature type="region of interest" description="Disordered" evidence="1">
    <location>
        <begin position="63"/>
        <end position="102"/>
    </location>
</feature>
<comment type="caution">
    <text evidence="2">The sequence shown here is derived from an EMBL/GenBank/DDBJ whole genome shotgun (WGS) entry which is preliminary data.</text>
</comment>
<gene>
    <name evidence="2" type="ORF">EYS09_33190</name>
</gene>
<accession>A0A4Q9HL36</accession>
<feature type="compositionally biased region" description="Basic residues" evidence="1">
    <location>
        <begin position="64"/>
        <end position="86"/>
    </location>
</feature>
<dbReference type="AlphaFoldDB" id="A0A4Q9HL36"/>
<proteinExistence type="predicted"/>
<reference evidence="2 3" key="1">
    <citation type="submission" date="2019-02" db="EMBL/GenBank/DDBJ databases">
        <title>Draft Genome Sequence of Streptomyces sp. AM-2504, identified by 16S rRNA comparative analysis as a Streptomyces Kasugaensis strain.</title>
        <authorList>
            <person name="Napolioni V."/>
            <person name="Giuliodori A.M."/>
            <person name="Spurio R."/>
            <person name="Fabbretti A."/>
        </authorList>
    </citation>
    <scope>NUCLEOTIDE SEQUENCE [LARGE SCALE GENOMIC DNA]</scope>
    <source>
        <strain evidence="2 3">AM-2504</strain>
    </source>
</reference>
<evidence type="ECO:0000313" key="2">
    <source>
        <dbReference type="EMBL" id="TBO55453.1"/>
    </source>
</evidence>
<evidence type="ECO:0000256" key="1">
    <source>
        <dbReference type="SAM" id="MobiDB-lite"/>
    </source>
</evidence>
<dbReference type="EMBL" id="SIXH01000508">
    <property type="protein sequence ID" value="TBO55453.1"/>
    <property type="molecule type" value="Genomic_DNA"/>
</dbReference>
<dbReference type="Proteomes" id="UP000292452">
    <property type="component" value="Unassembled WGS sequence"/>
</dbReference>
<sequence>MLRNGTGWQSRTGTARRDVPEPYGPRATLRSRFRRWAKGGTFARPRDLSGASAVPVAYAGLITHRSRPVPRHALSPRRRAPRRTRGRTAAAAGGRRRSTGRR</sequence>
<keyword evidence="3" id="KW-1185">Reference proteome</keyword>
<feature type="compositionally biased region" description="Polar residues" evidence="1">
    <location>
        <begin position="1"/>
        <end position="13"/>
    </location>
</feature>
<name>A0A4Q9HL36_STRKA</name>
<feature type="region of interest" description="Disordered" evidence="1">
    <location>
        <begin position="1"/>
        <end position="26"/>
    </location>
</feature>
<protein>
    <submittedName>
        <fullName evidence="2">Transposase</fullName>
    </submittedName>
</protein>